<organism evidence="2 3">
    <name type="scientific">Pontibacillus marinus BH030004 = DSM 16465</name>
    <dbReference type="NCBI Taxonomy" id="1385511"/>
    <lineage>
        <taxon>Bacteria</taxon>
        <taxon>Bacillati</taxon>
        <taxon>Bacillota</taxon>
        <taxon>Bacilli</taxon>
        <taxon>Bacillales</taxon>
        <taxon>Bacillaceae</taxon>
        <taxon>Pontibacillus</taxon>
    </lineage>
</organism>
<evidence type="ECO:0000256" key="1">
    <source>
        <dbReference type="SAM" id="MobiDB-lite"/>
    </source>
</evidence>
<dbReference type="OrthoDB" id="2829902at2"/>
<proteinExistence type="predicted"/>
<gene>
    <name evidence="2" type="ORF">N783_18710</name>
</gene>
<feature type="compositionally biased region" description="Basic and acidic residues" evidence="1">
    <location>
        <begin position="33"/>
        <end position="44"/>
    </location>
</feature>
<keyword evidence="3" id="KW-1185">Reference proteome</keyword>
<reference evidence="2 3" key="1">
    <citation type="submission" date="2013-08" db="EMBL/GenBank/DDBJ databases">
        <authorList>
            <person name="Huang J."/>
            <person name="Wang G."/>
        </authorList>
    </citation>
    <scope>NUCLEOTIDE SEQUENCE [LARGE SCALE GENOMIC DNA]</scope>
    <source>
        <strain evidence="2 3">BH030004</strain>
    </source>
</reference>
<name>A0A0A5FTS6_9BACI</name>
<feature type="compositionally biased region" description="Polar residues" evidence="1">
    <location>
        <begin position="21"/>
        <end position="30"/>
    </location>
</feature>
<dbReference type="RefSeq" id="WP_027447383.1">
    <property type="nucleotide sequence ID" value="NZ_AULJ01000061.1"/>
</dbReference>
<dbReference type="STRING" id="1385511.GCA_000425225_03883"/>
<evidence type="ECO:0000313" key="3">
    <source>
        <dbReference type="Proteomes" id="UP000030403"/>
    </source>
</evidence>
<sequence>MKRFIFSCFICMVLIGCSTEKSSPSINQSADAAESKDVTVTEKEPPKPKEIILFLEGNEKRFNVKDLPLIHKYVQTSPDPDLAMARMRINEIETPLEETSLYILRYACEAKLCSNILIKETKNEVQTRLVSDLSLFKTASISPDQEKLLLTFLVNEGDTITREKVNMIDLDNLETLSLLQSEGQIDLNFVWPILDATWKTDESIEVSIPKLDNSSLEALKNWYSLKPEDQEKKTIALTIDD</sequence>
<dbReference type="AlphaFoldDB" id="A0A0A5FTS6"/>
<feature type="region of interest" description="Disordered" evidence="1">
    <location>
        <begin position="21"/>
        <end position="44"/>
    </location>
</feature>
<accession>A0A0A5FTS6</accession>
<protein>
    <recommendedName>
        <fullName evidence="4">Lipoprotein</fullName>
    </recommendedName>
</protein>
<dbReference type="eggNOG" id="ENOG5032PSZ">
    <property type="taxonomic scope" value="Bacteria"/>
</dbReference>
<evidence type="ECO:0000313" key="2">
    <source>
        <dbReference type="EMBL" id="KGX84176.1"/>
    </source>
</evidence>
<evidence type="ECO:0008006" key="4">
    <source>
        <dbReference type="Google" id="ProtNLM"/>
    </source>
</evidence>
<comment type="caution">
    <text evidence="2">The sequence shown here is derived from an EMBL/GenBank/DDBJ whole genome shotgun (WGS) entry which is preliminary data.</text>
</comment>
<dbReference type="Proteomes" id="UP000030403">
    <property type="component" value="Unassembled WGS sequence"/>
</dbReference>
<dbReference type="PROSITE" id="PS51257">
    <property type="entry name" value="PROKAR_LIPOPROTEIN"/>
    <property type="match status" value="1"/>
</dbReference>
<dbReference type="EMBL" id="AVPF01000064">
    <property type="protein sequence ID" value="KGX84176.1"/>
    <property type="molecule type" value="Genomic_DNA"/>
</dbReference>